<proteinExistence type="inferred from homology"/>
<protein>
    <recommendedName>
        <fullName evidence="7">Sulfatase N-terminal domain-containing protein</fullName>
    </recommendedName>
</protein>
<organism evidence="8">
    <name type="scientific">marine sediment metagenome</name>
    <dbReference type="NCBI Taxonomy" id="412755"/>
    <lineage>
        <taxon>unclassified sequences</taxon>
        <taxon>metagenomes</taxon>
        <taxon>ecological metagenomes</taxon>
    </lineage>
</organism>
<keyword evidence="6" id="KW-0106">Calcium</keyword>
<evidence type="ECO:0000313" key="8">
    <source>
        <dbReference type="EMBL" id="GAF68238.1"/>
    </source>
</evidence>
<evidence type="ECO:0000256" key="3">
    <source>
        <dbReference type="ARBA" id="ARBA00022723"/>
    </source>
</evidence>
<reference evidence="8" key="1">
    <citation type="journal article" date="2014" name="Front. Microbiol.">
        <title>High frequency of phylogenetically diverse reductive dehalogenase-homologous genes in deep subseafloor sedimentary metagenomes.</title>
        <authorList>
            <person name="Kawai M."/>
            <person name="Futagami T."/>
            <person name="Toyoda A."/>
            <person name="Takaki Y."/>
            <person name="Nishi S."/>
            <person name="Hori S."/>
            <person name="Arai W."/>
            <person name="Tsubouchi T."/>
            <person name="Morono Y."/>
            <person name="Uchiyama I."/>
            <person name="Ito T."/>
            <person name="Fujiyama A."/>
            <person name="Inagaki F."/>
            <person name="Takami H."/>
        </authorList>
    </citation>
    <scope>NUCLEOTIDE SEQUENCE</scope>
    <source>
        <strain evidence="8">Expedition CK06-06</strain>
    </source>
</reference>
<dbReference type="PROSITE" id="PS51257">
    <property type="entry name" value="PROKAR_LIPOPROTEIN"/>
    <property type="match status" value="1"/>
</dbReference>
<feature type="non-terminal residue" evidence="8">
    <location>
        <position position="175"/>
    </location>
</feature>
<comment type="caution">
    <text evidence="8">The sequence shown here is derived from an EMBL/GenBank/DDBJ whole genome shotgun (WGS) entry which is preliminary data.</text>
</comment>
<dbReference type="AlphaFoldDB" id="X0RHJ0"/>
<name>X0RHJ0_9ZZZZ</name>
<dbReference type="EMBL" id="BARS01005070">
    <property type="protein sequence ID" value="GAF68238.1"/>
    <property type="molecule type" value="Genomic_DNA"/>
</dbReference>
<gene>
    <name evidence="8" type="ORF">S01H1_09928</name>
</gene>
<dbReference type="PANTHER" id="PTHR42693">
    <property type="entry name" value="ARYLSULFATASE FAMILY MEMBER"/>
    <property type="match status" value="1"/>
</dbReference>
<keyword evidence="4" id="KW-0732">Signal</keyword>
<dbReference type="GO" id="GO:0046872">
    <property type="term" value="F:metal ion binding"/>
    <property type="evidence" value="ECO:0007669"/>
    <property type="project" value="UniProtKB-KW"/>
</dbReference>
<evidence type="ECO:0000256" key="2">
    <source>
        <dbReference type="ARBA" id="ARBA00008779"/>
    </source>
</evidence>
<sequence>MKKLNLLTGCFLLLTLLGCQQAPEQPNVIFILADDLGWKDLACFGSDYYETPNFDALAASGIKFTNAYSASPLCSPTRASILTGLEPGRLRFTTPSGHSVRVVLDPQESNRSAPHYKAGTPATRTRLPNEYLTFAEVLKEQGYATAFMGKWHLGREPYIPENQGFDVVVGGREHS</sequence>
<dbReference type="InterPro" id="IPR000917">
    <property type="entry name" value="Sulfatase_N"/>
</dbReference>
<dbReference type="GO" id="GO:0004065">
    <property type="term" value="F:arylsulfatase activity"/>
    <property type="evidence" value="ECO:0007669"/>
    <property type="project" value="TreeGrafter"/>
</dbReference>
<dbReference type="PANTHER" id="PTHR42693:SF42">
    <property type="entry name" value="ARYLSULFATASE G"/>
    <property type="match status" value="1"/>
</dbReference>
<feature type="domain" description="Sulfatase N-terminal" evidence="7">
    <location>
        <begin position="26"/>
        <end position="171"/>
    </location>
</feature>
<accession>X0RHJ0</accession>
<evidence type="ECO:0000259" key="7">
    <source>
        <dbReference type="Pfam" id="PF00884"/>
    </source>
</evidence>
<evidence type="ECO:0000256" key="5">
    <source>
        <dbReference type="ARBA" id="ARBA00022801"/>
    </source>
</evidence>
<dbReference type="InterPro" id="IPR050738">
    <property type="entry name" value="Sulfatase"/>
</dbReference>
<comment type="cofactor">
    <cofactor evidence="1">
        <name>Ca(2+)</name>
        <dbReference type="ChEBI" id="CHEBI:29108"/>
    </cofactor>
</comment>
<dbReference type="SUPFAM" id="SSF53649">
    <property type="entry name" value="Alkaline phosphatase-like"/>
    <property type="match status" value="1"/>
</dbReference>
<evidence type="ECO:0000256" key="1">
    <source>
        <dbReference type="ARBA" id="ARBA00001913"/>
    </source>
</evidence>
<dbReference type="PROSITE" id="PS00523">
    <property type="entry name" value="SULFATASE_1"/>
    <property type="match status" value="1"/>
</dbReference>
<keyword evidence="5" id="KW-0378">Hydrolase</keyword>
<evidence type="ECO:0000256" key="6">
    <source>
        <dbReference type="ARBA" id="ARBA00022837"/>
    </source>
</evidence>
<dbReference type="Pfam" id="PF00884">
    <property type="entry name" value="Sulfatase"/>
    <property type="match status" value="1"/>
</dbReference>
<comment type="similarity">
    <text evidence="2">Belongs to the sulfatase family.</text>
</comment>
<evidence type="ECO:0000256" key="4">
    <source>
        <dbReference type="ARBA" id="ARBA00022729"/>
    </source>
</evidence>
<dbReference type="InterPro" id="IPR017850">
    <property type="entry name" value="Alkaline_phosphatase_core_sf"/>
</dbReference>
<dbReference type="InterPro" id="IPR024607">
    <property type="entry name" value="Sulfatase_CS"/>
</dbReference>
<dbReference type="Gene3D" id="3.40.720.10">
    <property type="entry name" value="Alkaline Phosphatase, subunit A"/>
    <property type="match status" value="1"/>
</dbReference>
<keyword evidence="3" id="KW-0479">Metal-binding</keyword>